<evidence type="ECO:0000313" key="2">
    <source>
        <dbReference type="EMBL" id="KTC81085.1"/>
    </source>
</evidence>
<gene>
    <name evidence="2" type="primary">lvhB_7</name>
    <name evidence="2" type="ORF">Lche_3105</name>
</gene>
<feature type="transmembrane region" description="Helical" evidence="1">
    <location>
        <begin position="77"/>
        <end position="98"/>
    </location>
</feature>
<keyword evidence="1" id="KW-0812">Transmembrane</keyword>
<dbReference type="Proteomes" id="UP000054921">
    <property type="component" value="Unassembled WGS sequence"/>
</dbReference>
<dbReference type="Pfam" id="PF04956">
    <property type="entry name" value="TrbC"/>
    <property type="match status" value="1"/>
</dbReference>
<feature type="transmembrane region" description="Helical" evidence="1">
    <location>
        <begin position="49"/>
        <end position="68"/>
    </location>
</feature>
<dbReference type="InterPro" id="IPR007039">
    <property type="entry name" value="TrbC/VirB2"/>
</dbReference>
<proteinExistence type="predicted"/>
<organism evidence="2 3">
    <name type="scientific">Legionella cherrii</name>
    <dbReference type="NCBI Taxonomy" id="28084"/>
    <lineage>
        <taxon>Bacteria</taxon>
        <taxon>Pseudomonadati</taxon>
        <taxon>Pseudomonadota</taxon>
        <taxon>Gammaproteobacteria</taxon>
        <taxon>Legionellales</taxon>
        <taxon>Legionellaceae</taxon>
        <taxon>Legionella</taxon>
    </lineage>
</organism>
<dbReference type="OrthoDB" id="5646795at2"/>
<name>A0A0W0SDD4_9GAMM</name>
<accession>A0A0W0SDD4</accession>
<protein>
    <submittedName>
        <fullName evidence="2">Vir protein</fullName>
    </submittedName>
</protein>
<reference evidence="2 3" key="1">
    <citation type="submission" date="2015-11" db="EMBL/GenBank/DDBJ databases">
        <title>Genomic analysis of 38 Legionella species identifies large and diverse effector repertoires.</title>
        <authorList>
            <person name="Burstein D."/>
            <person name="Amaro F."/>
            <person name="Zusman T."/>
            <person name="Lifshitz Z."/>
            <person name="Cohen O."/>
            <person name="Gilbert J.A."/>
            <person name="Pupko T."/>
            <person name="Shuman H.A."/>
            <person name="Segal G."/>
        </authorList>
    </citation>
    <scope>NUCLEOTIDE SEQUENCE [LARGE SCALE GENOMIC DNA]</scope>
    <source>
        <strain evidence="2 3">ORW</strain>
    </source>
</reference>
<evidence type="ECO:0000256" key="1">
    <source>
        <dbReference type="SAM" id="Phobius"/>
    </source>
</evidence>
<evidence type="ECO:0000313" key="3">
    <source>
        <dbReference type="Proteomes" id="UP000054921"/>
    </source>
</evidence>
<dbReference type="AlphaFoldDB" id="A0A0W0SDD4"/>
<dbReference type="RefSeq" id="WP_019350292.1">
    <property type="nucleotide sequence ID" value="NZ_LNXW01000013.1"/>
</dbReference>
<comment type="caution">
    <text evidence="2">The sequence shown here is derived from an EMBL/GenBank/DDBJ whole genome shotgun (WGS) entry which is preliminary data.</text>
</comment>
<sequence length="100" mass="11130">MSKFKRWSQLLRNHLCDLYLIGVCALLPSLSHAQSIESIINRTINYLQGGLARTIGVFCIIIAGYLCLARQKFPKEYFVMILVGMGIIFGGSSLYSTLIG</sequence>
<dbReference type="PATRIC" id="fig|28084.5.peg.3368"/>
<dbReference type="STRING" id="28084.Lche_3105"/>
<dbReference type="EMBL" id="LNXW01000013">
    <property type="protein sequence ID" value="KTC81085.1"/>
    <property type="molecule type" value="Genomic_DNA"/>
</dbReference>
<keyword evidence="1" id="KW-1133">Transmembrane helix</keyword>
<dbReference type="GeneID" id="93293982"/>
<keyword evidence="1" id="KW-0472">Membrane</keyword>